<dbReference type="Proteomes" id="UP001239994">
    <property type="component" value="Unassembled WGS sequence"/>
</dbReference>
<accession>A0AAD9E6D6</accession>
<comment type="caution">
    <text evidence="1">The sequence shown here is derived from an EMBL/GenBank/DDBJ whole genome shotgun (WGS) entry which is preliminary data.</text>
</comment>
<gene>
    <name evidence="1" type="ORF">P4O66_012814</name>
</gene>
<feature type="non-terminal residue" evidence="1">
    <location>
        <position position="1"/>
    </location>
</feature>
<dbReference type="EMBL" id="JAROKS010000002">
    <property type="protein sequence ID" value="KAK1806103.1"/>
    <property type="molecule type" value="Genomic_DNA"/>
</dbReference>
<sequence length="42" mass="4576">PEKLFLSSAWLKADLVTWTGRAGGAIWGLQTDDWAQGLCPLC</sequence>
<protein>
    <submittedName>
        <fullName evidence="1">Uncharacterized protein</fullName>
    </submittedName>
</protein>
<reference evidence="1" key="1">
    <citation type="submission" date="2023-03" db="EMBL/GenBank/DDBJ databases">
        <title>Electrophorus voltai genome.</title>
        <authorList>
            <person name="Bian C."/>
        </authorList>
    </citation>
    <scope>NUCLEOTIDE SEQUENCE</scope>
    <source>
        <strain evidence="1">CB-2022</strain>
        <tissue evidence="1">Muscle</tissue>
    </source>
</reference>
<keyword evidence="2" id="KW-1185">Reference proteome</keyword>
<evidence type="ECO:0000313" key="1">
    <source>
        <dbReference type="EMBL" id="KAK1806103.1"/>
    </source>
</evidence>
<dbReference type="AlphaFoldDB" id="A0AAD9E6D6"/>
<name>A0AAD9E6D6_9TELE</name>
<proteinExistence type="predicted"/>
<organism evidence="1 2">
    <name type="scientific">Electrophorus voltai</name>
    <dbReference type="NCBI Taxonomy" id="2609070"/>
    <lineage>
        <taxon>Eukaryota</taxon>
        <taxon>Metazoa</taxon>
        <taxon>Chordata</taxon>
        <taxon>Craniata</taxon>
        <taxon>Vertebrata</taxon>
        <taxon>Euteleostomi</taxon>
        <taxon>Actinopterygii</taxon>
        <taxon>Neopterygii</taxon>
        <taxon>Teleostei</taxon>
        <taxon>Ostariophysi</taxon>
        <taxon>Gymnotiformes</taxon>
        <taxon>Gymnotoidei</taxon>
        <taxon>Gymnotidae</taxon>
        <taxon>Electrophorus</taxon>
    </lineage>
</organism>
<evidence type="ECO:0000313" key="2">
    <source>
        <dbReference type="Proteomes" id="UP001239994"/>
    </source>
</evidence>